<protein>
    <submittedName>
        <fullName evidence="2">Uncharacterized protein</fullName>
    </submittedName>
</protein>
<reference evidence="2" key="2">
    <citation type="submission" date="2022-10" db="EMBL/GenBank/DDBJ databases">
        <authorList>
            <consortium name="ENA_rothamsted_submissions"/>
            <consortium name="culmorum"/>
            <person name="King R."/>
        </authorList>
    </citation>
    <scope>NUCLEOTIDE SEQUENCE</scope>
</reference>
<dbReference type="AlphaFoldDB" id="A0A9N9WWE4"/>
<accession>A0A9N9WWE4</accession>
<proteinExistence type="predicted"/>
<sequence length="143" mass="16856">MQNIANKIAKDFQDFEKFLKLKFGKKQKISQYIMFKDFFRCERPAKVLGYTFLKNDITPSNKWLKFNSFALHVAIIVILMTELISFVLSIQQKSFHVTMENVLVFGGYVIAGSKLFIIFHYKRAKIDEVIEKLDRHFPYFGVD</sequence>
<evidence type="ECO:0000256" key="1">
    <source>
        <dbReference type="SAM" id="Phobius"/>
    </source>
</evidence>
<dbReference type="Proteomes" id="UP001153620">
    <property type="component" value="Chromosome 3"/>
</dbReference>
<keyword evidence="1" id="KW-0472">Membrane</keyword>
<feature type="transmembrane region" description="Helical" evidence="1">
    <location>
        <begin position="69"/>
        <end position="90"/>
    </location>
</feature>
<organism evidence="2 3">
    <name type="scientific">Chironomus riparius</name>
    <dbReference type="NCBI Taxonomy" id="315576"/>
    <lineage>
        <taxon>Eukaryota</taxon>
        <taxon>Metazoa</taxon>
        <taxon>Ecdysozoa</taxon>
        <taxon>Arthropoda</taxon>
        <taxon>Hexapoda</taxon>
        <taxon>Insecta</taxon>
        <taxon>Pterygota</taxon>
        <taxon>Neoptera</taxon>
        <taxon>Endopterygota</taxon>
        <taxon>Diptera</taxon>
        <taxon>Nematocera</taxon>
        <taxon>Chironomoidea</taxon>
        <taxon>Chironomidae</taxon>
        <taxon>Chironominae</taxon>
        <taxon>Chironomus</taxon>
    </lineage>
</organism>
<name>A0A9N9WWE4_9DIPT</name>
<dbReference type="EMBL" id="OU895879">
    <property type="protein sequence ID" value="CAG9806539.1"/>
    <property type="molecule type" value="Genomic_DNA"/>
</dbReference>
<reference evidence="2" key="1">
    <citation type="submission" date="2022-01" db="EMBL/GenBank/DDBJ databases">
        <authorList>
            <person name="King R."/>
        </authorList>
    </citation>
    <scope>NUCLEOTIDE SEQUENCE</scope>
</reference>
<evidence type="ECO:0000313" key="2">
    <source>
        <dbReference type="EMBL" id="CAG9806539.1"/>
    </source>
</evidence>
<gene>
    <name evidence="2" type="ORF">CHIRRI_LOCUS9394</name>
</gene>
<keyword evidence="1" id="KW-1133">Transmembrane helix</keyword>
<evidence type="ECO:0000313" key="3">
    <source>
        <dbReference type="Proteomes" id="UP001153620"/>
    </source>
</evidence>
<feature type="transmembrane region" description="Helical" evidence="1">
    <location>
        <begin position="102"/>
        <end position="121"/>
    </location>
</feature>
<keyword evidence="3" id="KW-1185">Reference proteome</keyword>
<keyword evidence="1" id="KW-0812">Transmembrane</keyword>